<organism evidence="1 2">
    <name type="scientific">Sporolactobacillus inulinus</name>
    <dbReference type="NCBI Taxonomy" id="2078"/>
    <lineage>
        <taxon>Bacteria</taxon>
        <taxon>Bacillati</taxon>
        <taxon>Bacillota</taxon>
        <taxon>Bacilli</taxon>
        <taxon>Bacillales</taxon>
        <taxon>Sporolactobacillaceae</taxon>
        <taxon>Sporolactobacillus</taxon>
    </lineage>
</organism>
<evidence type="ECO:0000313" key="1">
    <source>
        <dbReference type="EMBL" id="GAY77219.1"/>
    </source>
</evidence>
<accession>A0A4Y1ZDV8</accession>
<evidence type="ECO:0000313" key="2">
    <source>
        <dbReference type="Proteomes" id="UP000319716"/>
    </source>
</evidence>
<dbReference type="Proteomes" id="UP000319716">
    <property type="component" value="Unassembled WGS sequence"/>
</dbReference>
<comment type="caution">
    <text evidence="1">The sequence shown here is derived from an EMBL/GenBank/DDBJ whole genome shotgun (WGS) entry which is preliminary data.</text>
</comment>
<name>A0A4Y1ZDV8_9BACL</name>
<reference evidence="1 2" key="1">
    <citation type="submission" date="2017-11" db="EMBL/GenBank/DDBJ databases">
        <title>Draft Genome Sequence of Sporolactobacillus inulinus NBRC 111894 Isolated from Koso, a Japanese Sugar-Vegetable Fermented Beverage.</title>
        <authorList>
            <person name="Chiou T.Y."/>
            <person name="Oshima K."/>
            <person name="Suda W."/>
            <person name="Hattori M."/>
            <person name="Takahashi T."/>
        </authorList>
    </citation>
    <scope>NUCLEOTIDE SEQUENCE [LARGE SCALE GENOMIC DNA]</scope>
    <source>
        <strain evidence="1 2">NBRC111894</strain>
    </source>
</reference>
<protein>
    <submittedName>
        <fullName evidence="1">Uncharacterized protein</fullName>
    </submittedName>
</protein>
<dbReference type="EMBL" id="BEXB01000023">
    <property type="protein sequence ID" value="GAY77219.1"/>
    <property type="molecule type" value="Genomic_DNA"/>
</dbReference>
<dbReference type="AlphaFoldDB" id="A0A4Y1ZDV8"/>
<gene>
    <name evidence="1" type="ORF">NBRC111894_2773</name>
</gene>
<sequence length="97" mass="11438">MFCMTPAKFRNYETRIHFYHTLVPEVHFSFYTAVLPVLSDVLALCSRSIRALWRYKRRVADDQAFSEMSAFFIRAGYDPVPEKCTHKKTGMSRHRSD</sequence>
<proteinExistence type="predicted"/>